<evidence type="ECO:0000259" key="2">
    <source>
        <dbReference type="Pfam" id="PF11954"/>
    </source>
</evidence>
<dbReference type="SUPFAM" id="SSF56601">
    <property type="entry name" value="beta-lactamase/transpeptidase-like"/>
    <property type="match status" value="1"/>
</dbReference>
<dbReference type="Proteomes" id="UP000215244">
    <property type="component" value="Chromosome"/>
</dbReference>
<feature type="domain" description="Beta-lactamase-related" evidence="1">
    <location>
        <begin position="47"/>
        <end position="371"/>
    </location>
</feature>
<gene>
    <name evidence="3" type="ORF">CJ263_02605</name>
</gene>
<dbReference type="Pfam" id="PF11954">
    <property type="entry name" value="DUF3471"/>
    <property type="match status" value="1"/>
</dbReference>
<protein>
    <recommendedName>
        <fullName evidence="5">Beta-lactamase-related domain-containing protein</fullName>
    </recommendedName>
</protein>
<dbReference type="EMBL" id="CP022957">
    <property type="protein sequence ID" value="ASV29203.1"/>
    <property type="molecule type" value="Genomic_DNA"/>
</dbReference>
<dbReference type="Gene3D" id="2.40.128.600">
    <property type="match status" value="1"/>
</dbReference>
<dbReference type="InterPro" id="IPR021860">
    <property type="entry name" value="Peptidase_S12_Pab87-rel_C"/>
</dbReference>
<dbReference type="Pfam" id="PF00144">
    <property type="entry name" value="Beta-lactamase"/>
    <property type="match status" value="1"/>
</dbReference>
<dbReference type="KEGG" id="marb:CJ263_02605"/>
<dbReference type="PANTHER" id="PTHR46825">
    <property type="entry name" value="D-ALANYL-D-ALANINE-CARBOXYPEPTIDASE/ENDOPEPTIDASE AMPH"/>
    <property type="match status" value="1"/>
</dbReference>
<accession>A0A223V1E7</accession>
<name>A0A223V1E7_9FLAO</name>
<evidence type="ECO:0000313" key="3">
    <source>
        <dbReference type="EMBL" id="ASV29203.1"/>
    </source>
</evidence>
<dbReference type="PANTHER" id="PTHR46825:SF15">
    <property type="entry name" value="BETA-LACTAMASE-RELATED DOMAIN-CONTAINING PROTEIN"/>
    <property type="match status" value="1"/>
</dbReference>
<proteinExistence type="predicted"/>
<dbReference type="InterPro" id="IPR050491">
    <property type="entry name" value="AmpC-like"/>
</dbReference>
<evidence type="ECO:0008006" key="5">
    <source>
        <dbReference type="Google" id="ProtNLM"/>
    </source>
</evidence>
<keyword evidence="4" id="KW-1185">Reference proteome</keyword>
<dbReference type="AlphaFoldDB" id="A0A223V1E7"/>
<dbReference type="Gene3D" id="3.40.710.10">
    <property type="entry name" value="DD-peptidase/beta-lactamase superfamily"/>
    <property type="match status" value="1"/>
</dbReference>
<feature type="domain" description="Peptidase S12 Pab87-related C-terminal" evidence="2">
    <location>
        <begin position="415"/>
        <end position="501"/>
    </location>
</feature>
<organism evidence="3 4">
    <name type="scientific">Maribacter cobaltidurans</name>
    <dbReference type="NCBI Taxonomy" id="1178778"/>
    <lineage>
        <taxon>Bacteria</taxon>
        <taxon>Pseudomonadati</taxon>
        <taxon>Bacteroidota</taxon>
        <taxon>Flavobacteriia</taxon>
        <taxon>Flavobacteriales</taxon>
        <taxon>Flavobacteriaceae</taxon>
        <taxon>Maribacter</taxon>
    </lineage>
</organism>
<evidence type="ECO:0000313" key="4">
    <source>
        <dbReference type="Proteomes" id="UP000215244"/>
    </source>
</evidence>
<dbReference type="InterPro" id="IPR001466">
    <property type="entry name" value="Beta-lactam-related"/>
</dbReference>
<sequence>MMVSYYSKLISTKLKMIIKMKFTYAFALVLFIQISFGQKNTPELKGIDNNIELLMERYRAVGAAVAIVKDDKVVYSKGFGYRDLQNQQPVTSNTIFPIGSTTKAFTGTLLGILESKGQVSLKDKPNLYIPQFQFYNEKMDNLITIDDLLSHRSGIGNQGTSEVFFPKKDKLEVVQRLKYLKPEAEIKNSFEYSNMGYTLAGTIVEQITNKSWDSVIKENLFEPLEMVDSYTTLQEMQESNNYAMPYGLYKGNIEKVKFEEFNSISPAGAIKSTVNDLSNWMLTWLNNGVFNEKQVIPQNYIREATRLQNINEDSYEKDAFLFGEGYGWRLRSAYGYYRVDHGGNTFGFSSSLVMFPFEKIGIVVLTNQDNSELPYMIIDNITRKLFKLDSYPIEYPVVVKDIFRPDMDEKGLNNDKLPTHDLNAFCGTYEAKGYGKIKVISEEDALFVILPTFKFKLEHLNYNSFFFKATDQFKEVFNPQFTIQFLNNIQGEVSQLKMYSQKEPVEFHKKT</sequence>
<reference evidence="3 4" key="1">
    <citation type="submission" date="2017-08" db="EMBL/GenBank/DDBJ databases">
        <title>The complete genome sequence of Maribacter sp. B1, isolated from deep-sea sediment.</title>
        <authorList>
            <person name="Wu Y.-H."/>
            <person name="Cheng H."/>
            <person name="Xu X.-W."/>
        </authorList>
    </citation>
    <scope>NUCLEOTIDE SEQUENCE [LARGE SCALE GENOMIC DNA]</scope>
    <source>
        <strain evidence="3 4">B1</strain>
    </source>
</reference>
<evidence type="ECO:0000259" key="1">
    <source>
        <dbReference type="Pfam" id="PF00144"/>
    </source>
</evidence>
<dbReference type="InterPro" id="IPR012338">
    <property type="entry name" value="Beta-lactam/transpept-like"/>
</dbReference>